<name>A0A8H7Y548_PSICU</name>
<evidence type="ECO:0000313" key="12">
    <source>
        <dbReference type="EMBL" id="KAG5172602.1"/>
    </source>
</evidence>
<keyword evidence="3" id="KW-0677">Repeat</keyword>
<dbReference type="SUPFAM" id="SSF57667">
    <property type="entry name" value="beta-beta-alpha zinc fingers"/>
    <property type="match status" value="1"/>
</dbReference>
<dbReference type="InterPro" id="IPR036236">
    <property type="entry name" value="Znf_C2H2_sf"/>
</dbReference>
<reference evidence="12" key="1">
    <citation type="submission" date="2021-02" db="EMBL/GenBank/DDBJ databases">
        <title>Psilocybe cubensis genome.</title>
        <authorList>
            <person name="Mckernan K.J."/>
            <person name="Crawford S."/>
            <person name="Trippe A."/>
            <person name="Kane L.T."/>
            <person name="Mclaughlin S."/>
        </authorList>
    </citation>
    <scope>NUCLEOTIDE SEQUENCE [LARGE SCALE GENOMIC DNA]</scope>
    <source>
        <strain evidence="12">MGC-MH-2018</strain>
    </source>
</reference>
<keyword evidence="7" id="KW-0804">Transcription</keyword>
<keyword evidence="2" id="KW-0479">Metal-binding</keyword>
<evidence type="ECO:0000256" key="3">
    <source>
        <dbReference type="ARBA" id="ARBA00022737"/>
    </source>
</evidence>
<dbReference type="PANTHER" id="PTHR14003:SF20">
    <property type="entry name" value="FINGER DOMAIN PROTEIN, PUTATIVE (AFU_ORTHOLOGUE AFUA_4G10380)-RELATED"/>
    <property type="match status" value="1"/>
</dbReference>
<feature type="compositionally biased region" description="Low complexity" evidence="10">
    <location>
        <begin position="308"/>
        <end position="326"/>
    </location>
</feature>
<evidence type="ECO:0000256" key="4">
    <source>
        <dbReference type="ARBA" id="ARBA00022771"/>
    </source>
</evidence>
<feature type="region of interest" description="Disordered" evidence="10">
    <location>
        <begin position="285"/>
        <end position="326"/>
    </location>
</feature>
<sequence length="326" mass="36476">MQSSSQYTRPTLPPIRDLFPDELARRPSLQGSPSMALAKLRVSDEDHDDPSSHSRSMSRTSYRPGYSEPNINSHRATSDRESHHLPRFDAQYPTSHNRTESPFLREAPSTGSSSRSTHGDLPDTYDAHNHYLQPRHRHTVLQPYDYRDSVALHHPYSSTALPRHRSETSNSEPPATWNISTTIPRGNIVEDDERTPVARFGSDIVHNGPNSSEENGGSAKYECSYCGKGFNRPSSLKIHLNSHTGEKPFVCPVESCGRSFSVLSNMRRHTRVHATVPYSESHIVDDVSSSSAIPESLSRKWHRRRDSSVSTSSSGRSNSISSTEED</sequence>
<proteinExistence type="predicted"/>
<keyword evidence="5" id="KW-0862">Zinc</keyword>
<evidence type="ECO:0000256" key="5">
    <source>
        <dbReference type="ARBA" id="ARBA00022833"/>
    </source>
</evidence>
<dbReference type="GO" id="GO:0031519">
    <property type="term" value="C:PcG protein complex"/>
    <property type="evidence" value="ECO:0007669"/>
    <property type="project" value="TreeGrafter"/>
</dbReference>
<feature type="region of interest" description="Disordered" evidence="10">
    <location>
        <begin position="157"/>
        <end position="181"/>
    </location>
</feature>
<dbReference type="AlphaFoldDB" id="A0A8H7Y548"/>
<dbReference type="PROSITE" id="PS50157">
    <property type="entry name" value="ZINC_FINGER_C2H2_2"/>
    <property type="match status" value="2"/>
</dbReference>
<feature type="domain" description="C2H2-type" evidence="11">
    <location>
        <begin position="221"/>
        <end position="248"/>
    </location>
</feature>
<dbReference type="FunFam" id="3.30.160.60:FF:001289">
    <property type="entry name" value="Zinc finger protein 574"/>
    <property type="match status" value="1"/>
</dbReference>
<evidence type="ECO:0000256" key="7">
    <source>
        <dbReference type="ARBA" id="ARBA00023163"/>
    </source>
</evidence>
<keyword evidence="8" id="KW-0539">Nucleus</keyword>
<gene>
    <name evidence="12" type="ORF">JR316_002104</name>
</gene>
<dbReference type="SMART" id="SM00355">
    <property type="entry name" value="ZnF_C2H2"/>
    <property type="match status" value="2"/>
</dbReference>
<keyword evidence="6" id="KW-0805">Transcription regulation</keyword>
<feature type="region of interest" description="Disordered" evidence="10">
    <location>
        <begin position="1"/>
        <end position="128"/>
    </location>
</feature>
<protein>
    <recommendedName>
        <fullName evidence="11">C2H2-type domain-containing protein</fullName>
    </recommendedName>
</protein>
<evidence type="ECO:0000256" key="1">
    <source>
        <dbReference type="ARBA" id="ARBA00004123"/>
    </source>
</evidence>
<comment type="caution">
    <text evidence="12">The sequence shown here is derived from an EMBL/GenBank/DDBJ whole genome shotgun (WGS) entry which is preliminary data.</text>
</comment>
<evidence type="ECO:0000256" key="2">
    <source>
        <dbReference type="ARBA" id="ARBA00022723"/>
    </source>
</evidence>
<dbReference type="GO" id="GO:0000785">
    <property type="term" value="C:chromatin"/>
    <property type="evidence" value="ECO:0007669"/>
    <property type="project" value="TreeGrafter"/>
</dbReference>
<keyword evidence="4 9" id="KW-0863">Zinc-finger</keyword>
<dbReference type="GO" id="GO:0000978">
    <property type="term" value="F:RNA polymerase II cis-regulatory region sequence-specific DNA binding"/>
    <property type="evidence" value="ECO:0007669"/>
    <property type="project" value="TreeGrafter"/>
</dbReference>
<feature type="compositionally biased region" description="Polar residues" evidence="10">
    <location>
        <begin position="168"/>
        <end position="181"/>
    </location>
</feature>
<feature type="compositionally biased region" description="Basic and acidic residues" evidence="10">
    <location>
        <begin position="41"/>
        <end position="52"/>
    </location>
</feature>
<evidence type="ECO:0000256" key="8">
    <source>
        <dbReference type="ARBA" id="ARBA00023242"/>
    </source>
</evidence>
<dbReference type="EMBL" id="JAFIQS010000002">
    <property type="protein sequence ID" value="KAG5172602.1"/>
    <property type="molecule type" value="Genomic_DNA"/>
</dbReference>
<feature type="compositionally biased region" description="Basic and acidic residues" evidence="10">
    <location>
        <begin position="117"/>
        <end position="128"/>
    </location>
</feature>
<comment type="subcellular location">
    <subcellularLocation>
        <location evidence="1">Nucleus</location>
    </subcellularLocation>
</comment>
<feature type="domain" description="C2H2-type" evidence="11">
    <location>
        <begin position="249"/>
        <end position="274"/>
    </location>
</feature>
<dbReference type="GO" id="GO:0000981">
    <property type="term" value="F:DNA-binding transcription factor activity, RNA polymerase II-specific"/>
    <property type="evidence" value="ECO:0007669"/>
    <property type="project" value="TreeGrafter"/>
</dbReference>
<dbReference type="Gene3D" id="3.30.160.60">
    <property type="entry name" value="Classic Zinc Finger"/>
    <property type="match status" value="2"/>
</dbReference>
<organism evidence="12">
    <name type="scientific">Psilocybe cubensis</name>
    <name type="common">Psychedelic mushroom</name>
    <name type="synonym">Stropharia cubensis</name>
    <dbReference type="NCBI Taxonomy" id="181762"/>
    <lineage>
        <taxon>Eukaryota</taxon>
        <taxon>Fungi</taxon>
        <taxon>Dikarya</taxon>
        <taxon>Basidiomycota</taxon>
        <taxon>Agaricomycotina</taxon>
        <taxon>Agaricomycetes</taxon>
        <taxon>Agaricomycetidae</taxon>
        <taxon>Agaricales</taxon>
        <taxon>Agaricineae</taxon>
        <taxon>Strophariaceae</taxon>
        <taxon>Psilocybe</taxon>
    </lineage>
</organism>
<evidence type="ECO:0000259" key="11">
    <source>
        <dbReference type="PROSITE" id="PS50157"/>
    </source>
</evidence>
<evidence type="ECO:0000256" key="6">
    <source>
        <dbReference type="ARBA" id="ARBA00023015"/>
    </source>
</evidence>
<dbReference type="Pfam" id="PF00096">
    <property type="entry name" value="zf-C2H2"/>
    <property type="match status" value="2"/>
</dbReference>
<dbReference type="InterPro" id="IPR013087">
    <property type="entry name" value="Znf_C2H2_type"/>
</dbReference>
<dbReference type="PROSITE" id="PS00028">
    <property type="entry name" value="ZINC_FINGER_C2H2_1"/>
    <property type="match status" value="2"/>
</dbReference>
<evidence type="ECO:0000256" key="10">
    <source>
        <dbReference type="SAM" id="MobiDB-lite"/>
    </source>
</evidence>
<dbReference type="GO" id="GO:0008270">
    <property type="term" value="F:zinc ion binding"/>
    <property type="evidence" value="ECO:0007669"/>
    <property type="project" value="UniProtKB-KW"/>
</dbReference>
<dbReference type="FunFam" id="3.30.160.60:FF:000478">
    <property type="entry name" value="Zinc finger protein 133"/>
    <property type="match status" value="1"/>
</dbReference>
<accession>A0A8H7Y548</accession>
<evidence type="ECO:0000256" key="9">
    <source>
        <dbReference type="PROSITE-ProRule" id="PRU00042"/>
    </source>
</evidence>
<dbReference type="GO" id="GO:0005667">
    <property type="term" value="C:transcription regulator complex"/>
    <property type="evidence" value="ECO:0007669"/>
    <property type="project" value="TreeGrafter"/>
</dbReference>
<dbReference type="PANTHER" id="PTHR14003">
    <property type="entry name" value="TRANSCRIPTIONAL REPRESSOR PROTEIN YY"/>
    <property type="match status" value="1"/>
</dbReference>
<feature type="compositionally biased region" description="Basic and acidic residues" evidence="10">
    <location>
        <begin position="76"/>
        <end position="87"/>
    </location>
</feature>